<protein>
    <submittedName>
        <fullName evidence="1">Uncharacterized protein</fullName>
    </submittedName>
</protein>
<sequence>MASSSFSRSEKIILQGNNNIIFEVDKAVAQQFVTIKHMIEESFASKGPILLPKVPSNILYAEVDISLDTIMDSEPQTHHNKGDITTNLYAFKQHPIAMASSSSLSALKVILKSIDGKKFEVDEAVAKQSMMIEHLIEDRSTRTGLVVIPNVFGNILAKIFEYYKRVVTQPPSGENDVELKVFVSELVNNDEQTLFGLLVTADYLDIKGLLFLTCEDVLYMIKRKIRRTSVGFSTSCWNFP</sequence>
<reference evidence="2" key="1">
    <citation type="journal article" date="2023" name="Nat. Plants">
        <title>Single-cell RNA sequencing provides a high-resolution roadmap for understanding the multicellular compartmentation of specialized metabolism.</title>
        <authorList>
            <person name="Sun S."/>
            <person name="Shen X."/>
            <person name="Li Y."/>
            <person name="Li Y."/>
            <person name="Wang S."/>
            <person name="Li R."/>
            <person name="Zhang H."/>
            <person name="Shen G."/>
            <person name="Guo B."/>
            <person name="Wei J."/>
            <person name="Xu J."/>
            <person name="St-Pierre B."/>
            <person name="Chen S."/>
            <person name="Sun C."/>
        </authorList>
    </citation>
    <scope>NUCLEOTIDE SEQUENCE [LARGE SCALE GENOMIC DNA]</scope>
</reference>
<proteinExistence type="predicted"/>
<name>A0ACC0B3B9_CATRO</name>
<dbReference type="Proteomes" id="UP001060085">
    <property type="component" value="Linkage Group LG04"/>
</dbReference>
<dbReference type="EMBL" id="CM044704">
    <property type="protein sequence ID" value="KAI5667145.1"/>
    <property type="molecule type" value="Genomic_DNA"/>
</dbReference>
<evidence type="ECO:0000313" key="1">
    <source>
        <dbReference type="EMBL" id="KAI5667145.1"/>
    </source>
</evidence>
<accession>A0ACC0B3B9</accession>
<organism evidence="1 2">
    <name type="scientific">Catharanthus roseus</name>
    <name type="common">Madagascar periwinkle</name>
    <name type="synonym">Vinca rosea</name>
    <dbReference type="NCBI Taxonomy" id="4058"/>
    <lineage>
        <taxon>Eukaryota</taxon>
        <taxon>Viridiplantae</taxon>
        <taxon>Streptophyta</taxon>
        <taxon>Embryophyta</taxon>
        <taxon>Tracheophyta</taxon>
        <taxon>Spermatophyta</taxon>
        <taxon>Magnoliopsida</taxon>
        <taxon>eudicotyledons</taxon>
        <taxon>Gunneridae</taxon>
        <taxon>Pentapetalae</taxon>
        <taxon>asterids</taxon>
        <taxon>lamiids</taxon>
        <taxon>Gentianales</taxon>
        <taxon>Apocynaceae</taxon>
        <taxon>Rauvolfioideae</taxon>
        <taxon>Vinceae</taxon>
        <taxon>Catharanthinae</taxon>
        <taxon>Catharanthus</taxon>
    </lineage>
</organism>
<evidence type="ECO:0000313" key="2">
    <source>
        <dbReference type="Proteomes" id="UP001060085"/>
    </source>
</evidence>
<comment type="caution">
    <text evidence="1">The sequence shown here is derived from an EMBL/GenBank/DDBJ whole genome shotgun (WGS) entry which is preliminary data.</text>
</comment>
<keyword evidence="2" id="KW-1185">Reference proteome</keyword>
<gene>
    <name evidence="1" type="ORF">M9H77_16998</name>
</gene>